<gene>
    <name evidence="1" type="ORF">FHS27_002529</name>
</gene>
<comment type="caution">
    <text evidence="1">The sequence shown here is derived from an EMBL/GenBank/DDBJ whole genome shotgun (WGS) entry which is preliminary data.</text>
</comment>
<dbReference type="Proteomes" id="UP000536179">
    <property type="component" value="Unassembled WGS sequence"/>
</dbReference>
<protein>
    <submittedName>
        <fullName evidence="1">Uncharacterized protein</fullName>
    </submittedName>
</protein>
<sequence>MPVFAAYLAIFATTEHAAAQPPLTSPSAADALARARITLSVEEQTLGTLLDQVLRSVSAGETPPDEYQAAPIRSIWMDRRVDPTTKVSMTVAAQPAAQVILDLTRREGLALFPLPGVLVVGRDEWVDTTVARLAGGSPRSTGKNRDAETISVRWPTGCTAAELLALIVSAPKSNTRTSKITDLVSWQETAAKTRSGTSHVNWLPHDIWPAGSLIGVERTTAVSLVLAQFDLALKRGTRLETLVSKTTDDAAGQPNKQMPDLPTGVQPWTELPAARAFPLNYRAGDSTPAIRQSLADQKPRSSVRATGEHLTVLATAANHRHALVAHWNAIADNANPNAGNPGNPPAKAAVFDLKLINKAAGDVLRQLAAADGKKIRIEVAAELASEKRINLDGTKKTLRQLAQIVAESAGLAVQWGDDEVVVSKP</sequence>
<proteinExistence type="predicted"/>
<keyword evidence="2" id="KW-1185">Reference proteome</keyword>
<dbReference type="RefSeq" id="WP_184305160.1">
    <property type="nucleotide sequence ID" value="NZ_JACHXU010000007.1"/>
</dbReference>
<reference evidence="1 2" key="1">
    <citation type="submission" date="2020-08" db="EMBL/GenBank/DDBJ databases">
        <title>Genomic Encyclopedia of Type Strains, Phase III (KMG-III): the genomes of soil and plant-associated and newly described type strains.</title>
        <authorList>
            <person name="Whitman W."/>
        </authorList>
    </citation>
    <scope>NUCLEOTIDE SEQUENCE [LARGE SCALE GENOMIC DNA]</scope>
    <source>
        <strain evidence="1 2">CECT 8075</strain>
    </source>
</reference>
<organism evidence="1 2">
    <name type="scientific">Aporhodopirellula rubra</name>
    <dbReference type="NCBI Taxonomy" id="980271"/>
    <lineage>
        <taxon>Bacteria</taxon>
        <taxon>Pseudomonadati</taxon>
        <taxon>Planctomycetota</taxon>
        <taxon>Planctomycetia</taxon>
        <taxon>Pirellulales</taxon>
        <taxon>Pirellulaceae</taxon>
        <taxon>Aporhodopirellula</taxon>
    </lineage>
</organism>
<evidence type="ECO:0000313" key="2">
    <source>
        <dbReference type="Proteomes" id="UP000536179"/>
    </source>
</evidence>
<accession>A0A7W5DZX1</accession>
<evidence type="ECO:0000313" key="1">
    <source>
        <dbReference type="EMBL" id="MBB3206717.1"/>
    </source>
</evidence>
<dbReference type="AlphaFoldDB" id="A0A7W5DZX1"/>
<dbReference type="EMBL" id="JACHXU010000007">
    <property type="protein sequence ID" value="MBB3206717.1"/>
    <property type="molecule type" value="Genomic_DNA"/>
</dbReference>
<name>A0A7W5DZX1_9BACT</name>